<dbReference type="OrthoDB" id="2861623at2759"/>
<dbReference type="InterPro" id="IPR008949">
    <property type="entry name" value="Isoprenoid_synthase_dom_sf"/>
</dbReference>
<feature type="non-terminal residue" evidence="1">
    <location>
        <position position="342"/>
    </location>
</feature>
<protein>
    <submittedName>
        <fullName evidence="1">Uncharacterized protein</fullName>
    </submittedName>
</protein>
<name>A0A9D4ZDU5_ADICA</name>
<organism evidence="1 2">
    <name type="scientific">Adiantum capillus-veneris</name>
    <name type="common">Maidenhair fern</name>
    <dbReference type="NCBI Taxonomy" id="13818"/>
    <lineage>
        <taxon>Eukaryota</taxon>
        <taxon>Viridiplantae</taxon>
        <taxon>Streptophyta</taxon>
        <taxon>Embryophyta</taxon>
        <taxon>Tracheophyta</taxon>
        <taxon>Polypodiopsida</taxon>
        <taxon>Polypodiidae</taxon>
        <taxon>Polypodiales</taxon>
        <taxon>Pteridineae</taxon>
        <taxon>Pteridaceae</taxon>
        <taxon>Vittarioideae</taxon>
        <taxon>Adiantum</taxon>
    </lineage>
</organism>
<reference evidence="1" key="1">
    <citation type="submission" date="2021-01" db="EMBL/GenBank/DDBJ databases">
        <title>Adiantum capillus-veneris genome.</title>
        <authorList>
            <person name="Fang Y."/>
            <person name="Liao Q."/>
        </authorList>
    </citation>
    <scope>NUCLEOTIDE SEQUENCE</scope>
    <source>
        <strain evidence="1">H3</strain>
        <tissue evidence="1">Leaf</tissue>
    </source>
</reference>
<sequence length="342" mass="39692">MVNASAVDAASSLRASPSLNGRNTRFRPVSAEELKDIRLPTLASSFSSELHPQYEEVKTACDEWIERVAELPSAAARCFLRDCLLPLLICRLIPRALPGKRLLQAIKLVAWLMISDDDDDDPQVLGSDYVATCHRSYCLLTILTQPANAFIDGRLWNYHLLDRRLSNQLANLADLWRPVSPDMSPLLRSRFISSMADYLEGIKVKKEDHEILYWVFHRTNIPEVIDRQTNQGEVLRLDGRGDFQVQWHLAGDIHKTIHFFISYDKQHDTHFVQHCFLKHAEWLKQFGLNIRRQWVWSDGAASQFKARRPFYFLTRIWTFMESFSLSLFKSSTIINTNSDWRR</sequence>
<dbReference type="PANTHER" id="PTHR46601:SF1">
    <property type="entry name" value="ADF-H DOMAIN-CONTAINING PROTEIN"/>
    <property type="match status" value="1"/>
</dbReference>
<gene>
    <name evidence="1" type="ORF">GOP47_0016076</name>
</gene>
<dbReference type="PANTHER" id="PTHR46601">
    <property type="entry name" value="ULP_PROTEASE DOMAIN-CONTAINING PROTEIN"/>
    <property type="match status" value="1"/>
</dbReference>
<dbReference type="Gene3D" id="1.10.600.10">
    <property type="entry name" value="Farnesyl Diphosphate Synthase"/>
    <property type="match status" value="1"/>
</dbReference>
<dbReference type="SUPFAM" id="SSF48576">
    <property type="entry name" value="Terpenoid synthases"/>
    <property type="match status" value="1"/>
</dbReference>
<evidence type="ECO:0000313" key="2">
    <source>
        <dbReference type="Proteomes" id="UP000886520"/>
    </source>
</evidence>
<proteinExistence type="predicted"/>
<evidence type="ECO:0000313" key="1">
    <source>
        <dbReference type="EMBL" id="KAI5069775.1"/>
    </source>
</evidence>
<keyword evidence="2" id="KW-1185">Reference proteome</keyword>
<accession>A0A9D4ZDU5</accession>
<comment type="caution">
    <text evidence="1">The sequence shown here is derived from an EMBL/GenBank/DDBJ whole genome shotgun (WGS) entry which is preliminary data.</text>
</comment>
<dbReference type="EMBL" id="JABFUD020000015">
    <property type="protein sequence ID" value="KAI5069775.1"/>
    <property type="molecule type" value="Genomic_DNA"/>
</dbReference>
<dbReference type="AlphaFoldDB" id="A0A9D4ZDU5"/>
<dbReference type="Proteomes" id="UP000886520">
    <property type="component" value="Chromosome 15"/>
</dbReference>